<dbReference type="AlphaFoldDB" id="A0AAD7NGP1"/>
<protein>
    <submittedName>
        <fullName evidence="2">Uncharacterized protein</fullName>
    </submittedName>
</protein>
<gene>
    <name evidence="2" type="ORF">B0H16DRAFT_1456763</name>
</gene>
<evidence type="ECO:0000313" key="3">
    <source>
        <dbReference type="Proteomes" id="UP001215598"/>
    </source>
</evidence>
<dbReference type="Proteomes" id="UP001215598">
    <property type="component" value="Unassembled WGS sequence"/>
</dbReference>
<name>A0AAD7NGP1_9AGAR</name>
<keyword evidence="3" id="KW-1185">Reference proteome</keyword>
<proteinExistence type="predicted"/>
<comment type="caution">
    <text evidence="2">The sequence shown here is derived from an EMBL/GenBank/DDBJ whole genome shotgun (WGS) entry which is preliminary data.</text>
</comment>
<evidence type="ECO:0000256" key="1">
    <source>
        <dbReference type="SAM" id="MobiDB-lite"/>
    </source>
</evidence>
<feature type="compositionally biased region" description="Low complexity" evidence="1">
    <location>
        <begin position="254"/>
        <end position="269"/>
    </location>
</feature>
<feature type="region of interest" description="Disordered" evidence="1">
    <location>
        <begin position="117"/>
        <end position="139"/>
    </location>
</feature>
<sequence>MQAINTGAKQKGSTILLATQAAANRAASKRERGIPAPARSVQFRGLRLRIASPSTLDPTAARRGATWRKRRGAGAEGSRWERGPGGKWCSIKRREGAVGADAPVEWLWGEWMGDEPYDQGYSKRPSADERAEKRTTSRGVPREVKSTFSTLVAAAAAKCTHPFVPRRTGTTRETQDESKRRVSVRQGPGKLKPKLVRKICQNRPQKATSFRLLLPQKATFGEGSGSKIVYFSAALGAARGATAASVWMVSEKNSATLPSPESSKSSSTSDNRGPRWISEVENPSEKAKSRRRVVKFWSQKAKTRTRKSQNLGLKKPNFRTSLGVSFPGPVRQRGDGRGRRRV</sequence>
<reference evidence="2" key="1">
    <citation type="submission" date="2023-03" db="EMBL/GenBank/DDBJ databases">
        <title>Massive genome expansion in bonnet fungi (Mycena s.s.) driven by repeated elements and novel gene families across ecological guilds.</title>
        <authorList>
            <consortium name="Lawrence Berkeley National Laboratory"/>
            <person name="Harder C.B."/>
            <person name="Miyauchi S."/>
            <person name="Viragh M."/>
            <person name="Kuo A."/>
            <person name="Thoen E."/>
            <person name="Andreopoulos B."/>
            <person name="Lu D."/>
            <person name="Skrede I."/>
            <person name="Drula E."/>
            <person name="Henrissat B."/>
            <person name="Morin E."/>
            <person name="Kohler A."/>
            <person name="Barry K."/>
            <person name="LaButti K."/>
            <person name="Morin E."/>
            <person name="Salamov A."/>
            <person name="Lipzen A."/>
            <person name="Mereny Z."/>
            <person name="Hegedus B."/>
            <person name="Baldrian P."/>
            <person name="Stursova M."/>
            <person name="Weitz H."/>
            <person name="Taylor A."/>
            <person name="Grigoriev I.V."/>
            <person name="Nagy L.G."/>
            <person name="Martin F."/>
            <person name="Kauserud H."/>
        </authorList>
    </citation>
    <scope>NUCLEOTIDE SEQUENCE</scope>
    <source>
        <strain evidence="2">CBHHK182m</strain>
    </source>
</reference>
<feature type="region of interest" description="Disordered" evidence="1">
    <location>
        <begin position="54"/>
        <end position="83"/>
    </location>
</feature>
<feature type="compositionally biased region" description="Basic and acidic residues" evidence="1">
    <location>
        <begin position="332"/>
        <end position="342"/>
    </location>
</feature>
<organism evidence="2 3">
    <name type="scientific">Mycena metata</name>
    <dbReference type="NCBI Taxonomy" id="1033252"/>
    <lineage>
        <taxon>Eukaryota</taxon>
        <taxon>Fungi</taxon>
        <taxon>Dikarya</taxon>
        <taxon>Basidiomycota</taxon>
        <taxon>Agaricomycotina</taxon>
        <taxon>Agaricomycetes</taxon>
        <taxon>Agaricomycetidae</taxon>
        <taxon>Agaricales</taxon>
        <taxon>Marasmiineae</taxon>
        <taxon>Mycenaceae</taxon>
        <taxon>Mycena</taxon>
    </lineage>
</organism>
<dbReference type="EMBL" id="JARKIB010000038">
    <property type="protein sequence ID" value="KAJ7760046.1"/>
    <property type="molecule type" value="Genomic_DNA"/>
</dbReference>
<feature type="compositionally biased region" description="Basic and acidic residues" evidence="1">
    <location>
        <begin position="125"/>
        <end position="139"/>
    </location>
</feature>
<accession>A0AAD7NGP1</accession>
<evidence type="ECO:0000313" key="2">
    <source>
        <dbReference type="EMBL" id="KAJ7760046.1"/>
    </source>
</evidence>
<feature type="region of interest" description="Disordered" evidence="1">
    <location>
        <begin position="164"/>
        <end position="192"/>
    </location>
</feature>
<feature type="region of interest" description="Disordered" evidence="1">
    <location>
        <begin position="253"/>
        <end position="342"/>
    </location>
</feature>